<evidence type="ECO:0000256" key="7">
    <source>
        <dbReference type="SAM" id="Phobius"/>
    </source>
</evidence>
<evidence type="ECO:0000256" key="2">
    <source>
        <dbReference type="ARBA" id="ARBA00022692"/>
    </source>
</evidence>
<dbReference type="InterPro" id="IPR011527">
    <property type="entry name" value="ABC1_TM_dom"/>
</dbReference>
<sequence>MSRNIIFSTIQRIYNILPPSFRKQSLWVMVLLFLNSILELLGLAAIFPIITIMLQENAVTESKYLSMAYNILGFTSIKAFIVSLAVFVLVFIILKNIASLLIIRKQASYTLSLYKYFSSHLFSYYYRKGFLFFKSNNPNKITRNINSIPSEFSNSLVSNLLNFINELLILILIVIGILLYDPLVIVLLLVFVVPIFGILYRSVKNKASSIQNELNELNPKIGKNMFQSIYGYVDVQMTNTELYFKKIHDTYLHRATLLKAKDKVIQQAPTKVIESAMIAAIVLVALYGTLFLENQSHLTGLLTIFALAAYRVLPSVNRLMIALIGIKGYQYTLEVITQINQEEVKEAAVPVSEQIIPFQNEIKISDLSFAYDNKKPVLQHINLSIPIGASIGIIGRSGSGKSTLINILLGFLYPKEGYISVDDTVVTPDNLQSFRKLIGYVQQDVYVLDATIAENVAFGIPASEIDLSKVEHALKSASMLTFASQLPNGIHTRIGDRGSLLSGGQKQRIGIARAIYSGAKILVFDEATSALDTQTEIEITESIKALSEENITMLIIAHRYTTLKYCNAIIELENGLVKQVHSYDSLSEKALSS</sequence>
<evidence type="ECO:0000259" key="9">
    <source>
        <dbReference type="PROSITE" id="PS50929"/>
    </source>
</evidence>
<protein>
    <recommendedName>
        <fullName evidence="12">ABC transporter ATP-binding protein</fullName>
    </recommendedName>
</protein>
<dbReference type="PROSITE" id="PS00211">
    <property type="entry name" value="ABC_TRANSPORTER_1"/>
    <property type="match status" value="1"/>
</dbReference>
<evidence type="ECO:0000256" key="4">
    <source>
        <dbReference type="ARBA" id="ARBA00022840"/>
    </source>
</evidence>
<feature type="domain" description="ABC transporter" evidence="8">
    <location>
        <begin position="362"/>
        <end position="593"/>
    </location>
</feature>
<keyword evidence="5 7" id="KW-1133">Transmembrane helix</keyword>
<keyword evidence="3" id="KW-0547">Nucleotide-binding</keyword>
<dbReference type="InterPro" id="IPR039421">
    <property type="entry name" value="Type_1_exporter"/>
</dbReference>
<dbReference type="OrthoDB" id="1522160at2"/>
<dbReference type="InterPro" id="IPR003439">
    <property type="entry name" value="ABC_transporter-like_ATP-bd"/>
</dbReference>
<reference evidence="10 11" key="1">
    <citation type="submission" date="2018-06" db="EMBL/GenBank/DDBJ databases">
        <authorList>
            <person name="Liu Z.-W."/>
        </authorList>
    </citation>
    <scope>NUCLEOTIDE SEQUENCE [LARGE SCALE GENOMIC DNA]</scope>
    <source>
        <strain evidence="10 11">2b14</strain>
    </source>
</reference>
<keyword evidence="6 7" id="KW-0472">Membrane</keyword>
<dbReference type="GO" id="GO:0005886">
    <property type="term" value="C:plasma membrane"/>
    <property type="evidence" value="ECO:0007669"/>
    <property type="project" value="UniProtKB-SubCell"/>
</dbReference>
<dbReference type="InterPro" id="IPR003593">
    <property type="entry name" value="AAA+_ATPase"/>
</dbReference>
<feature type="transmembrane region" description="Helical" evidence="7">
    <location>
        <begin position="71"/>
        <end position="94"/>
    </location>
</feature>
<comment type="subcellular location">
    <subcellularLocation>
        <location evidence="1">Cell membrane</location>
        <topology evidence="1">Multi-pass membrane protein</topology>
    </subcellularLocation>
</comment>
<dbReference type="RefSeq" id="WP_112305446.1">
    <property type="nucleotide sequence ID" value="NZ_QMDV01000002.1"/>
</dbReference>
<dbReference type="SMART" id="SM00382">
    <property type="entry name" value="AAA"/>
    <property type="match status" value="1"/>
</dbReference>
<evidence type="ECO:0000256" key="5">
    <source>
        <dbReference type="ARBA" id="ARBA00022989"/>
    </source>
</evidence>
<evidence type="ECO:0000256" key="1">
    <source>
        <dbReference type="ARBA" id="ARBA00004651"/>
    </source>
</evidence>
<dbReference type="GO" id="GO:0005524">
    <property type="term" value="F:ATP binding"/>
    <property type="evidence" value="ECO:0007669"/>
    <property type="project" value="UniProtKB-KW"/>
</dbReference>
<dbReference type="GO" id="GO:0034040">
    <property type="term" value="F:ATPase-coupled lipid transmembrane transporter activity"/>
    <property type="evidence" value="ECO:0007669"/>
    <property type="project" value="TreeGrafter"/>
</dbReference>
<keyword evidence="11" id="KW-1185">Reference proteome</keyword>
<organism evidence="10 11">
    <name type="scientific">Pontibacter arcticus</name>
    <dbReference type="NCBI Taxonomy" id="2080288"/>
    <lineage>
        <taxon>Bacteria</taxon>
        <taxon>Pseudomonadati</taxon>
        <taxon>Bacteroidota</taxon>
        <taxon>Cytophagia</taxon>
        <taxon>Cytophagales</taxon>
        <taxon>Hymenobacteraceae</taxon>
        <taxon>Pontibacter</taxon>
    </lineage>
</organism>
<evidence type="ECO:0000256" key="3">
    <source>
        <dbReference type="ARBA" id="ARBA00022741"/>
    </source>
</evidence>
<dbReference type="AlphaFoldDB" id="A0A364RGI6"/>
<dbReference type="Gene3D" id="3.40.50.300">
    <property type="entry name" value="P-loop containing nucleotide triphosphate hydrolases"/>
    <property type="match status" value="1"/>
</dbReference>
<dbReference type="SUPFAM" id="SSF90123">
    <property type="entry name" value="ABC transporter transmembrane region"/>
    <property type="match status" value="1"/>
</dbReference>
<dbReference type="InterPro" id="IPR017871">
    <property type="entry name" value="ABC_transporter-like_CS"/>
</dbReference>
<dbReference type="Proteomes" id="UP000251692">
    <property type="component" value="Unassembled WGS sequence"/>
</dbReference>
<accession>A0A364RGI6</accession>
<comment type="caution">
    <text evidence="10">The sequence shown here is derived from an EMBL/GenBank/DDBJ whole genome shotgun (WGS) entry which is preliminary data.</text>
</comment>
<dbReference type="PANTHER" id="PTHR24221:SF654">
    <property type="entry name" value="ATP-BINDING CASSETTE SUB-FAMILY B MEMBER 6"/>
    <property type="match status" value="1"/>
</dbReference>
<gene>
    <name evidence="10" type="ORF">DP923_08800</name>
</gene>
<evidence type="ECO:0000256" key="6">
    <source>
        <dbReference type="ARBA" id="ARBA00023136"/>
    </source>
</evidence>
<proteinExistence type="predicted"/>
<reference evidence="10 11" key="2">
    <citation type="submission" date="2018-07" db="EMBL/GenBank/DDBJ databases">
        <title>Pontibacter sp. 2b14 genomic sequence and assembly.</title>
        <authorList>
            <person name="Du Z.-J."/>
        </authorList>
    </citation>
    <scope>NUCLEOTIDE SEQUENCE [LARGE SCALE GENOMIC DNA]</scope>
    <source>
        <strain evidence="10 11">2b14</strain>
    </source>
</reference>
<dbReference type="SUPFAM" id="SSF52540">
    <property type="entry name" value="P-loop containing nucleoside triphosphate hydrolases"/>
    <property type="match status" value="1"/>
</dbReference>
<keyword evidence="4" id="KW-0067">ATP-binding</keyword>
<evidence type="ECO:0008006" key="12">
    <source>
        <dbReference type="Google" id="ProtNLM"/>
    </source>
</evidence>
<evidence type="ECO:0000313" key="11">
    <source>
        <dbReference type="Proteomes" id="UP000251692"/>
    </source>
</evidence>
<dbReference type="PROSITE" id="PS50893">
    <property type="entry name" value="ABC_TRANSPORTER_2"/>
    <property type="match status" value="1"/>
</dbReference>
<dbReference type="InterPro" id="IPR027417">
    <property type="entry name" value="P-loop_NTPase"/>
</dbReference>
<dbReference type="Pfam" id="PF00005">
    <property type="entry name" value="ABC_tran"/>
    <property type="match status" value="1"/>
</dbReference>
<dbReference type="GO" id="GO:0140359">
    <property type="term" value="F:ABC-type transporter activity"/>
    <property type="evidence" value="ECO:0007669"/>
    <property type="project" value="InterPro"/>
</dbReference>
<feature type="domain" description="ABC transmembrane type-1" evidence="9">
    <location>
        <begin position="26"/>
        <end position="328"/>
    </location>
</feature>
<dbReference type="GO" id="GO:0016887">
    <property type="term" value="F:ATP hydrolysis activity"/>
    <property type="evidence" value="ECO:0007669"/>
    <property type="project" value="InterPro"/>
</dbReference>
<evidence type="ECO:0000259" key="8">
    <source>
        <dbReference type="PROSITE" id="PS50893"/>
    </source>
</evidence>
<feature type="transmembrane region" description="Helical" evidence="7">
    <location>
        <begin position="26"/>
        <end position="51"/>
    </location>
</feature>
<dbReference type="PROSITE" id="PS50929">
    <property type="entry name" value="ABC_TM1F"/>
    <property type="match status" value="1"/>
</dbReference>
<keyword evidence="2 7" id="KW-0812">Transmembrane</keyword>
<name>A0A364RGI6_9BACT</name>
<evidence type="ECO:0000313" key="10">
    <source>
        <dbReference type="EMBL" id="RAU83296.1"/>
    </source>
</evidence>
<dbReference type="Gene3D" id="1.20.1560.10">
    <property type="entry name" value="ABC transporter type 1, transmembrane domain"/>
    <property type="match status" value="1"/>
</dbReference>
<dbReference type="InterPro" id="IPR036640">
    <property type="entry name" value="ABC1_TM_sf"/>
</dbReference>
<dbReference type="EMBL" id="QMDV01000002">
    <property type="protein sequence ID" value="RAU83296.1"/>
    <property type="molecule type" value="Genomic_DNA"/>
</dbReference>
<dbReference type="PANTHER" id="PTHR24221">
    <property type="entry name" value="ATP-BINDING CASSETTE SUB-FAMILY B"/>
    <property type="match status" value="1"/>
</dbReference>
<feature type="transmembrane region" description="Helical" evidence="7">
    <location>
        <begin position="272"/>
        <end position="290"/>
    </location>
</feature>
<feature type="transmembrane region" description="Helical" evidence="7">
    <location>
        <begin position="167"/>
        <end position="200"/>
    </location>
</feature>